<evidence type="ECO:0000256" key="2">
    <source>
        <dbReference type="ARBA" id="ARBA00022555"/>
    </source>
</evidence>
<dbReference type="EMBL" id="FZOC01000002">
    <property type="protein sequence ID" value="SNR79694.1"/>
    <property type="molecule type" value="Genomic_DNA"/>
</dbReference>
<feature type="domain" description="tRNA-specific 2-thiouridylase MnmA-like C-terminal" evidence="10">
    <location>
        <begin position="292"/>
        <end position="347"/>
    </location>
</feature>
<dbReference type="Pfam" id="PF20259">
    <property type="entry name" value="tRNA_Me_trans_M"/>
    <property type="match status" value="1"/>
</dbReference>
<proteinExistence type="predicted"/>
<evidence type="ECO:0000256" key="7">
    <source>
        <dbReference type="ARBA" id="ARBA00022884"/>
    </source>
</evidence>
<reference evidence="12 13" key="1">
    <citation type="submission" date="2017-06" db="EMBL/GenBank/DDBJ databases">
        <authorList>
            <person name="Kim H.J."/>
            <person name="Triplett B.A."/>
        </authorList>
    </citation>
    <scope>NUCLEOTIDE SEQUENCE [LARGE SCALE GENOMIC DNA]</scope>
    <source>
        <strain evidence="12 13">DSM 13116</strain>
    </source>
</reference>
<keyword evidence="7" id="KW-0694">RNA-binding</keyword>
<dbReference type="Gene3D" id="2.30.30.280">
    <property type="entry name" value="Adenine nucleotide alpha hydrolases-like domains"/>
    <property type="match status" value="1"/>
</dbReference>
<evidence type="ECO:0000313" key="13">
    <source>
        <dbReference type="Proteomes" id="UP000198324"/>
    </source>
</evidence>
<keyword evidence="6" id="KW-0067">ATP-binding</keyword>
<dbReference type="InterPro" id="IPR004506">
    <property type="entry name" value="MnmA-like"/>
</dbReference>
<dbReference type="Proteomes" id="UP000198324">
    <property type="component" value="Unassembled WGS sequence"/>
</dbReference>
<keyword evidence="4" id="KW-0819">tRNA processing</keyword>
<evidence type="ECO:0000256" key="9">
    <source>
        <dbReference type="ARBA" id="ARBA00051542"/>
    </source>
</evidence>
<keyword evidence="3" id="KW-0808">Transferase</keyword>
<dbReference type="GO" id="GO:0103016">
    <property type="term" value="F:tRNA-uridine 2-sulfurtransferase activity"/>
    <property type="evidence" value="ECO:0007669"/>
    <property type="project" value="UniProtKB-EC"/>
</dbReference>
<dbReference type="InterPro" id="IPR046885">
    <property type="entry name" value="MnmA-like_C"/>
</dbReference>
<dbReference type="Gene3D" id="2.40.30.10">
    <property type="entry name" value="Translation factors"/>
    <property type="match status" value="1"/>
</dbReference>
<evidence type="ECO:0000256" key="1">
    <source>
        <dbReference type="ARBA" id="ARBA00011949"/>
    </source>
</evidence>
<keyword evidence="13" id="KW-1185">Reference proteome</keyword>
<keyword evidence="5" id="KW-0547">Nucleotide-binding</keyword>
<dbReference type="InterPro" id="IPR046884">
    <property type="entry name" value="MnmA-like_central"/>
</dbReference>
<dbReference type="CDD" id="cd01998">
    <property type="entry name" value="MnmA_TRMU-like"/>
    <property type="match status" value="1"/>
</dbReference>
<evidence type="ECO:0000256" key="6">
    <source>
        <dbReference type="ARBA" id="ARBA00022840"/>
    </source>
</evidence>
<dbReference type="InterPro" id="IPR023382">
    <property type="entry name" value="MnmA-like_central_sf"/>
</dbReference>
<evidence type="ECO:0000259" key="11">
    <source>
        <dbReference type="Pfam" id="PF20259"/>
    </source>
</evidence>
<comment type="catalytic activity">
    <reaction evidence="9">
        <text>S-sulfanyl-L-cysteinyl-[protein] + uridine(34) in tRNA + AH2 + ATP = 2-thiouridine(34) in tRNA + L-cysteinyl-[protein] + A + AMP + diphosphate + H(+)</text>
        <dbReference type="Rhea" id="RHEA:47032"/>
        <dbReference type="Rhea" id="RHEA-COMP:10131"/>
        <dbReference type="Rhea" id="RHEA-COMP:11726"/>
        <dbReference type="Rhea" id="RHEA-COMP:11727"/>
        <dbReference type="Rhea" id="RHEA-COMP:11728"/>
        <dbReference type="ChEBI" id="CHEBI:13193"/>
        <dbReference type="ChEBI" id="CHEBI:15378"/>
        <dbReference type="ChEBI" id="CHEBI:17499"/>
        <dbReference type="ChEBI" id="CHEBI:29950"/>
        <dbReference type="ChEBI" id="CHEBI:30616"/>
        <dbReference type="ChEBI" id="CHEBI:33019"/>
        <dbReference type="ChEBI" id="CHEBI:61963"/>
        <dbReference type="ChEBI" id="CHEBI:65315"/>
        <dbReference type="ChEBI" id="CHEBI:87170"/>
        <dbReference type="ChEBI" id="CHEBI:456215"/>
        <dbReference type="EC" id="2.8.1.13"/>
    </reaction>
</comment>
<sequence>MTEAEKGALAVAVSGGGDSLAALLALRDAGREVLALHGRFLPAPDERSEAELAVACAGLGVPLHVVDLRREFESLVAAPFAAEYLCGRTPNPCARCNAAMKFGLLLDRALALGAGALATGHFAAAGAHPAYGWALSRGADPVKDQSYFLSLVPRERLMLARFPLAARTKSAARAGLAARGVVPPLPEESQEICFVPGDDYRAFLAARGEALPGPGEARLPDGTLVGRHQGLWRSTIGQRRGLGLSWREPLYVLDKDMARNILVVAPREALLGGGFEAAEANVLVDPALWPDEPLVQTRYRESARPARAELSGGALRVRFVEPHIRPAPGQVAALYDADGVVLAGAIIA</sequence>
<evidence type="ECO:0000259" key="10">
    <source>
        <dbReference type="Pfam" id="PF20258"/>
    </source>
</evidence>
<dbReference type="GO" id="GO:0000049">
    <property type="term" value="F:tRNA binding"/>
    <property type="evidence" value="ECO:0007669"/>
    <property type="project" value="UniProtKB-KW"/>
</dbReference>
<protein>
    <recommendedName>
        <fullName evidence="1">tRNA-uridine 2-sulfurtransferase</fullName>
        <ecNumber evidence="1">2.8.1.13</ecNumber>
    </recommendedName>
</protein>
<dbReference type="GO" id="GO:0005524">
    <property type="term" value="F:ATP binding"/>
    <property type="evidence" value="ECO:0007669"/>
    <property type="project" value="UniProtKB-KW"/>
</dbReference>
<accession>A0A238ZAE2</accession>
<evidence type="ECO:0000313" key="12">
    <source>
        <dbReference type="EMBL" id="SNR79694.1"/>
    </source>
</evidence>
<dbReference type="RefSeq" id="WP_179216914.1">
    <property type="nucleotide sequence ID" value="NZ_FZOC01000002.1"/>
</dbReference>
<dbReference type="SUPFAM" id="SSF52402">
    <property type="entry name" value="Adenine nucleotide alpha hydrolases-like"/>
    <property type="match status" value="1"/>
</dbReference>
<name>A0A238ZAE2_9BACT</name>
<dbReference type="AlphaFoldDB" id="A0A238ZAE2"/>
<dbReference type="Pfam" id="PF20258">
    <property type="entry name" value="tRNA_Me_trans_C"/>
    <property type="match status" value="1"/>
</dbReference>
<gene>
    <name evidence="12" type="ORF">SAMN04488503_1339</name>
</gene>
<keyword evidence="2" id="KW-0820">tRNA-binding</keyword>
<organism evidence="12 13">
    <name type="scientific">Humidesulfovibrio mexicanus</name>
    <dbReference type="NCBI Taxonomy" id="147047"/>
    <lineage>
        <taxon>Bacteria</taxon>
        <taxon>Pseudomonadati</taxon>
        <taxon>Thermodesulfobacteriota</taxon>
        <taxon>Desulfovibrionia</taxon>
        <taxon>Desulfovibrionales</taxon>
        <taxon>Desulfovibrionaceae</taxon>
        <taxon>Humidesulfovibrio</taxon>
    </lineage>
</organism>
<dbReference type="Pfam" id="PF03054">
    <property type="entry name" value="tRNA_Me_trans"/>
    <property type="match status" value="1"/>
</dbReference>
<dbReference type="InterPro" id="IPR014729">
    <property type="entry name" value="Rossmann-like_a/b/a_fold"/>
</dbReference>
<evidence type="ECO:0000256" key="4">
    <source>
        <dbReference type="ARBA" id="ARBA00022694"/>
    </source>
</evidence>
<dbReference type="EC" id="2.8.1.13" evidence="1"/>
<dbReference type="GO" id="GO:0002143">
    <property type="term" value="P:tRNA wobble position uridine thiolation"/>
    <property type="evidence" value="ECO:0007669"/>
    <property type="project" value="TreeGrafter"/>
</dbReference>
<dbReference type="PANTHER" id="PTHR11933">
    <property type="entry name" value="TRNA 5-METHYLAMINOMETHYL-2-THIOURIDYLATE -METHYLTRANSFERASE"/>
    <property type="match status" value="1"/>
</dbReference>
<keyword evidence="8" id="KW-1015">Disulfide bond</keyword>
<feature type="domain" description="tRNA-specific 2-thiouridylase MnmA-like central" evidence="11">
    <location>
        <begin position="214"/>
        <end position="265"/>
    </location>
</feature>
<evidence type="ECO:0000256" key="5">
    <source>
        <dbReference type="ARBA" id="ARBA00022741"/>
    </source>
</evidence>
<evidence type="ECO:0000256" key="3">
    <source>
        <dbReference type="ARBA" id="ARBA00022679"/>
    </source>
</evidence>
<evidence type="ECO:0000256" key="8">
    <source>
        <dbReference type="ARBA" id="ARBA00023157"/>
    </source>
</evidence>
<dbReference type="PANTHER" id="PTHR11933:SF5">
    <property type="entry name" value="MITOCHONDRIAL TRNA-SPECIFIC 2-THIOURIDYLASE 1"/>
    <property type="match status" value="1"/>
</dbReference>
<dbReference type="Gene3D" id="3.40.50.620">
    <property type="entry name" value="HUPs"/>
    <property type="match status" value="1"/>
</dbReference>